<dbReference type="InterPro" id="IPR019833">
    <property type="entry name" value="Mn/Fe_SOD_BS"/>
</dbReference>
<evidence type="ECO:0000259" key="8">
    <source>
        <dbReference type="Pfam" id="PF02777"/>
    </source>
</evidence>
<dbReference type="InterPro" id="IPR001189">
    <property type="entry name" value="Mn/Fe_SOD"/>
</dbReference>
<evidence type="ECO:0000256" key="5">
    <source>
        <dbReference type="PIRSR" id="PIRSR000349-1"/>
    </source>
</evidence>
<keyword evidence="3 5" id="KW-0479">Metal-binding</keyword>
<comment type="similarity">
    <text evidence="1 6">Belongs to the iron/manganese superoxide dismutase family.</text>
</comment>
<feature type="binding site" evidence="5">
    <location>
        <position position="184"/>
    </location>
    <ligand>
        <name>Mn(2+)</name>
        <dbReference type="ChEBI" id="CHEBI:29035"/>
    </ligand>
</feature>
<dbReference type="InterPro" id="IPR036324">
    <property type="entry name" value="Mn/Fe_SOD_N_sf"/>
</dbReference>
<evidence type="ECO:0000256" key="3">
    <source>
        <dbReference type="ARBA" id="ARBA00022723"/>
    </source>
</evidence>
<dbReference type="EC" id="1.15.1.1" evidence="2 6"/>
<dbReference type="HOGENOM" id="CLU_031625_0_0_5"/>
<dbReference type="InterPro" id="IPR019832">
    <property type="entry name" value="Mn/Fe_SOD_C"/>
</dbReference>
<feature type="binding site" evidence="5">
    <location>
        <position position="101"/>
    </location>
    <ligand>
        <name>Mn(2+)</name>
        <dbReference type="ChEBI" id="CHEBI:29035"/>
    </ligand>
</feature>
<gene>
    <name evidence="9" type="ORF">SI859A1_00720</name>
</gene>
<dbReference type="GO" id="GO:0046872">
    <property type="term" value="F:metal ion binding"/>
    <property type="evidence" value="ECO:0007669"/>
    <property type="project" value="UniProtKB-KW"/>
</dbReference>
<evidence type="ECO:0000313" key="9">
    <source>
        <dbReference type="EMBL" id="EAS50600.1"/>
    </source>
</evidence>
<keyword evidence="4 6" id="KW-0560">Oxidoreductase</keyword>
<dbReference type="Pfam" id="PF02777">
    <property type="entry name" value="Sod_Fe_C"/>
    <property type="match status" value="1"/>
</dbReference>
<evidence type="ECO:0000256" key="1">
    <source>
        <dbReference type="ARBA" id="ARBA00008714"/>
    </source>
</evidence>
<dbReference type="InterPro" id="IPR019831">
    <property type="entry name" value="Mn/Fe_SOD_N"/>
</dbReference>
<feature type="domain" description="Manganese/iron superoxide dismutase C-terminal" evidence="8">
    <location>
        <begin position="119"/>
        <end position="215"/>
    </location>
</feature>
<feature type="binding site" evidence="5">
    <location>
        <position position="51"/>
    </location>
    <ligand>
        <name>Mn(2+)</name>
        <dbReference type="ChEBI" id="CHEBI:29035"/>
    </ligand>
</feature>
<evidence type="ECO:0000259" key="7">
    <source>
        <dbReference type="Pfam" id="PF00081"/>
    </source>
</evidence>
<proteinExistence type="inferred from homology"/>
<accession>Q1YKC3</accession>
<evidence type="ECO:0000256" key="2">
    <source>
        <dbReference type="ARBA" id="ARBA00012682"/>
    </source>
</evidence>
<dbReference type="Pfam" id="PF00081">
    <property type="entry name" value="Sod_Fe_N"/>
    <property type="match status" value="1"/>
</dbReference>
<dbReference type="GO" id="GO:0004784">
    <property type="term" value="F:superoxide dismutase activity"/>
    <property type="evidence" value="ECO:0007669"/>
    <property type="project" value="UniProtKB-EC"/>
</dbReference>
<reference evidence="9 10" key="1">
    <citation type="journal article" date="2008" name="Appl. Environ. Microbiol.">
        <title>Genomic insights into Mn(II) oxidation by the marine alphaproteobacterium Aurantimonas sp. strain SI85-9A1.</title>
        <authorList>
            <person name="Dick G.J."/>
            <person name="Podell S."/>
            <person name="Johnson H.A."/>
            <person name="Rivera-Espinoza Y."/>
            <person name="Bernier-Latmani R."/>
            <person name="McCarthy J.K."/>
            <person name="Torpey J.W."/>
            <person name="Clement B.G."/>
            <person name="Gaasterland T."/>
            <person name="Tebo B.M."/>
        </authorList>
    </citation>
    <scope>NUCLEOTIDE SEQUENCE [LARGE SCALE GENOMIC DNA]</scope>
    <source>
        <strain evidence="9 10">SI85-9A1</strain>
    </source>
</reference>
<dbReference type="PRINTS" id="PR01703">
    <property type="entry name" value="MNSODISMTASE"/>
</dbReference>
<comment type="catalytic activity">
    <reaction evidence="6">
        <text>2 superoxide + 2 H(+) = H2O2 + O2</text>
        <dbReference type="Rhea" id="RHEA:20696"/>
        <dbReference type="ChEBI" id="CHEBI:15378"/>
        <dbReference type="ChEBI" id="CHEBI:15379"/>
        <dbReference type="ChEBI" id="CHEBI:16240"/>
        <dbReference type="ChEBI" id="CHEBI:18421"/>
        <dbReference type="EC" id="1.15.1.1"/>
    </reaction>
</comment>
<dbReference type="Gene3D" id="3.55.40.20">
    <property type="entry name" value="Iron/manganese superoxide dismutase, C-terminal domain"/>
    <property type="match status" value="1"/>
</dbReference>
<dbReference type="PIRSF" id="PIRSF000349">
    <property type="entry name" value="SODismutase"/>
    <property type="match status" value="1"/>
</dbReference>
<feature type="domain" description="Manganese/iron superoxide dismutase N-terminal" evidence="7">
    <location>
        <begin position="27"/>
        <end position="108"/>
    </location>
</feature>
<dbReference type="PROSITE" id="PS00088">
    <property type="entry name" value="SOD_MN"/>
    <property type="match status" value="1"/>
</dbReference>
<dbReference type="InterPro" id="IPR036314">
    <property type="entry name" value="SOD_C_sf"/>
</dbReference>
<feature type="binding site" evidence="5">
    <location>
        <position position="188"/>
    </location>
    <ligand>
        <name>Mn(2+)</name>
        <dbReference type="ChEBI" id="CHEBI:29035"/>
    </ligand>
</feature>
<comment type="caution">
    <text evidence="9">The sequence shown here is derived from an EMBL/GenBank/DDBJ whole genome shotgun (WGS) entry which is preliminary data.</text>
</comment>
<evidence type="ECO:0000256" key="6">
    <source>
        <dbReference type="RuleBase" id="RU000414"/>
    </source>
</evidence>
<dbReference type="Proteomes" id="UP000000321">
    <property type="component" value="Unassembled WGS sequence"/>
</dbReference>
<dbReference type="SUPFAM" id="SSF54719">
    <property type="entry name" value="Fe,Mn superoxide dismutase (SOD), C-terminal domain"/>
    <property type="match status" value="1"/>
</dbReference>
<dbReference type="BioCyc" id="AURANTIMONAS:SI859A1_00720-MONOMER"/>
<sequence>MRVAETLAVLSRCAADDTNKRRRTMAFTLPELPYAYDALGPYMSAETLEFHHDKHHQAYVTKGNELAEKAGMADLSLEEVVKKSYGTDQALFNNAGQHYNHIHFWQWMTPNGGGKSLPGKLQTAFDSDLGGYDKFKADFEAAGAGQFGSGWAWVAVKNGKLEIMKTPNGENPLVHGAVPILGVDVWEHSYYIDYRNARPKYLSAFVDNLINWDHVLECYEKATA</sequence>
<dbReference type="Gene3D" id="1.10.287.990">
    <property type="entry name" value="Fe,Mn superoxide dismutase (SOD) domain"/>
    <property type="match status" value="1"/>
</dbReference>
<dbReference type="SUPFAM" id="SSF46609">
    <property type="entry name" value="Fe,Mn superoxide dismutase (SOD), N-terminal domain"/>
    <property type="match status" value="1"/>
</dbReference>
<dbReference type="PANTHER" id="PTHR42769">
    <property type="entry name" value="SUPEROXIDE DISMUTASE"/>
    <property type="match status" value="1"/>
</dbReference>
<dbReference type="PANTHER" id="PTHR42769:SF3">
    <property type="entry name" value="SUPEROXIDE DISMUTASE [FE] 2, CHLOROPLASTIC"/>
    <property type="match status" value="1"/>
</dbReference>
<evidence type="ECO:0000313" key="10">
    <source>
        <dbReference type="Proteomes" id="UP000000321"/>
    </source>
</evidence>
<evidence type="ECO:0000256" key="4">
    <source>
        <dbReference type="ARBA" id="ARBA00023002"/>
    </source>
</evidence>
<protein>
    <recommendedName>
        <fullName evidence="2 6">Superoxide dismutase</fullName>
        <ecNumber evidence="2 6">1.15.1.1</ecNumber>
    </recommendedName>
</protein>
<dbReference type="EMBL" id="AAPJ01000002">
    <property type="protein sequence ID" value="EAS50600.1"/>
    <property type="molecule type" value="Genomic_DNA"/>
</dbReference>
<dbReference type="AlphaFoldDB" id="Q1YKC3"/>
<organism evidence="9 10">
    <name type="scientific">Aurantimonas manganoxydans (strain ATCC BAA-1229 / DSM 21871 / SI85-9A1)</name>
    <dbReference type="NCBI Taxonomy" id="287752"/>
    <lineage>
        <taxon>Bacteria</taxon>
        <taxon>Pseudomonadati</taxon>
        <taxon>Pseudomonadota</taxon>
        <taxon>Alphaproteobacteria</taxon>
        <taxon>Hyphomicrobiales</taxon>
        <taxon>Aurantimonadaceae</taxon>
        <taxon>Aurantimonas</taxon>
    </lineage>
</organism>
<name>Q1YKC3_AURMS</name>
<comment type="function">
    <text evidence="6">Destroys radicals which are normally produced within the cells and which are toxic to biological systems.</text>
</comment>
<keyword evidence="10" id="KW-1185">Reference proteome</keyword>